<dbReference type="SUPFAM" id="SSF101898">
    <property type="entry name" value="NHL repeat"/>
    <property type="match status" value="1"/>
</dbReference>
<dbReference type="PROSITE" id="PS00196">
    <property type="entry name" value="COPPER_BLUE"/>
    <property type="match status" value="1"/>
</dbReference>
<evidence type="ECO:0000313" key="10">
    <source>
        <dbReference type="EMBL" id="QDU11244.1"/>
    </source>
</evidence>
<sequence>MMKIQQCVGITIASLLLIISDSFGETSDKPVPSIYAKQNLVAWCIVPFDGKKRGPAERAAMCAKLGLKKIAYDWRQEHIPTFEEEILEYKKNGLEYFAFWGEHEAAFKLFKKHDLHPQIWVTLRGPDKGTQKQRIQMAAKQLLPLVRRTAKMGSKLGLYNHGGWGGEPENLIAVCEYLKKHHDAQHVGIVYNQHHAHSRIDDFAKVIVLMKPHLLCLNLNGMTREGDKHGKKILPLGEGEYDVALLKIIKDSGYSGPIGIIGHTQDDVEQRLQDNLDGLEWIIPQLDGTPPAPKPKLRTWSPRKNGSKVSAIQLEGRIEYRKPPITVECRILLPRQDVYNIIVASDTKKSGAHWELFSMVQSGMFTAYTPGLIPNHTYSKAMICDGKPHTVAMVYESNRIQLFVDGKVVATQNVKPSGMTVIPSGLAIGSLVENGLGCTGAIEWVRISHTARHQPWNQFTAPPKDAYTLLNWKRGIPVENNQKAVHIQSHNHRHSITARSARPLGKTPHYSPELVEKLLDQTNSHGNAARGLMVFSAAKSACLSCHKIGKHGGTVGPDLTEIGKQRKPREIIESVLWPKRHTKREYIAHVVLTVDGRTHTGYIINKDAKELVLRDPTKGLNHKVVIPVNDIEFQRETGSLMPENLTAAMSEQQLHDLLSLLVNLGRLNGIRITQIDSVLYHAHAHLHGAVSFPFNRKPLQPEHWPHWEHHVNRNRIYDFYAKKADYFIGQAKSGKPVPGLLMDHPGLDGGTLGHWGNQNETTWASDAWSKVKLGSVQAGIFRGAGITVPRGVCVQLGEQGEMACCFNPETLSYDLVWKDGFLKFSSVRHGFLHGVTMDGTVIPNSSRGLGPNGKKIDEPFRYEGYYRIGNRVAFSYRIGKTHFLDSPWIEHGKFVRQVAPFTEHPLANQLKNNSQKWPQTFKTAIKHGSMSPYTIDTIELPVKNPWNIPIFGGGLGFRRDGAAFVCTMHGDVWRVTGFRYPSKAATWKRFASGLHHCQGMIVDDDGIFVLCRDQITLLKDLNHDGEADYYHCFSNAFKTSDKGHDFICGLERDVDGYFYMSSGNQGIVRISPDGQRADIMATGFRNPDGIGLTAGGMITVPCSEGSWTPASMICAFRPGQHLEKAKSKIPYFGYGGPQNDQPPALPLVYLPRGLDNSSGGQQTVRSDRWGPLKNQLLHFSFGMGSHFLVLRDEVEGQVQGAVVPLPGEFLSGAHRGRFNDEDGQLYVTGMQGWGSYTPETGCFQRVRYTGDSVQLPIGFKVFKNGILLKFSAPLDTEIAEQSVNHLAQCWNYRYSGAYGSPEFSTRHMGMRGHDLVAIKSAHVVGDDQSLFLEMPDLQPVNQLHLRIQTNQQHSHELFATVHKLSQHSFIEGPKLDPLEGKLINPHPILADLALVKHRVPNPYKKPLKGARKITIETGSNLSFATRSFKVKPGERIEFTLSNPDVVPHNWALVKPGTLQRVGELSNHLVSDPNAVARHYIPESSDVLCYTDVVLPKDRFTIFFKAPDQPGRYPFLCTFPGHWLVMNGEMVVSD</sequence>
<dbReference type="EMBL" id="CP037422">
    <property type="protein sequence ID" value="QDU11244.1"/>
    <property type="molecule type" value="Genomic_DNA"/>
</dbReference>
<dbReference type="SUPFAM" id="SSF49503">
    <property type="entry name" value="Cupredoxins"/>
    <property type="match status" value="1"/>
</dbReference>
<dbReference type="OrthoDB" id="219211at2"/>
<dbReference type="Pfam" id="PF01261">
    <property type="entry name" value="AP_endonuc_2"/>
    <property type="match status" value="1"/>
</dbReference>
<protein>
    <submittedName>
        <fullName evidence="10">Auracyanin-A</fullName>
    </submittedName>
</protein>
<dbReference type="InterPro" id="IPR000923">
    <property type="entry name" value="BlueCu_1"/>
</dbReference>
<dbReference type="InterPro" id="IPR008972">
    <property type="entry name" value="Cupredoxin"/>
</dbReference>
<dbReference type="Gene3D" id="3.20.20.150">
    <property type="entry name" value="Divalent-metal-dependent TIM barrel enzymes"/>
    <property type="match status" value="1"/>
</dbReference>
<dbReference type="Gene3D" id="2.120.10.30">
    <property type="entry name" value="TolB, C-terminal domain"/>
    <property type="match status" value="1"/>
</dbReference>
<evidence type="ECO:0000256" key="3">
    <source>
        <dbReference type="ARBA" id="ARBA00022723"/>
    </source>
</evidence>
<dbReference type="PANTHER" id="PTHR33546">
    <property type="entry name" value="LARGE, MULTIFUNCTIONAL SECRETED PROTEIN-RELATED"/>
    <property type="match status" value="1"/>
</dbReference>
<dbReference type="Gene3D" id="1.10.760.10">
    <property type="entry name" value="Cytochrome c-like domain"/>
    <property type="match status" value="1"/>
</dbReference>
<keyword evidence="2 7" id="KW-0349">Heme</keyword>
<evidence type="ECO:0000256" key="5">
    <source>
        <dbReference type="ARBA" id="ARBA00023004"/>
    </source>
</evidence>
<evidence type="ECO:0000256" key="6">
    <source>
        <dbReference type="ARBA" id="ARBA00023008"/>
    </source>
</evidence>
<evidence type="ECO:0000256" key="4">
    <source>
        <dbReference type="ARBA" id="ARBA00022982"/>
    </source>
</evidence>
<keyword evidence="5 7" id="KW-0408">Iron</keyword>
<evidence type="ECO:0000259" key="9">
    <source>
        <dbReference type="PROSITE" id="PS51007"/>
    </source>
</evidence>
<dbReference type="Pfam" id="PF20601">
    <property type="entry name" value="DUF6797"/>
    <property type="match status" value="1"/>
</dbReference>
<dbReference type="InterPro" id="IPR011042">
    <property type="entry name" value="6-blade_b-propeller_TolB-like"/>
</dbReference>
<dbReference type="InterPro" id="IPR028871">
    <property type="entry name" value="BlueCu_1_BS"/>
</dbReference>
<dbReference type="InterPro" id="IPR055557">
    <property type="entry name" value="DUF7133"/>
</dbReference>
<dbReference type="SUPFAM" id="SSF49899">
    <property type="entry name" value="Concanavalin A-like lectins/glucanases"/>
    <property type="match status" value="1"/>
</dbReference>
<dbReference type="InterPro" id="IPR013427">
    <property type="entry name" value="Haem-bd_dom_put"/>
</dbReference>
<reference evidence="10 11" key="1">
    <citation type="submission" date="2019-03" db="EMBL/GenBank/DDBJ databases">
        <title>Deep-cultivation of Planctomycetes and their phenomic and genomic characterization uncovers novel biology.</title>
        <authorList>
            <person name="Wiegand S."/>
            <person name="Jogler M."/>
            <person name="Boedeker C."/>
            <person name="Pinto D."/>
            <person name="Vollmers J."/>
            <person name="Rivas-Marin E."/>
            <person name="Kohn T."/>
            <person name="Peeters S.H."/>
            <person name="Heuer A."/>
            <person name="Rast P."/>
            <person name="Oberbeckmann S."/>
            <person name="Bunk B."/>
            <person name="Jeske O."/>
            <person name="Meyerdierks A."/>
            <person name="Storesund J.E."/>
            <person name="Kallscheuer N."/>
            <person name="Luecker S."/>
            <person name="Lage O.M."/>
            <person name="Pohl T."/>
            <person name="Merkel B.J."/>
            <person name="Hornburger P."/>
            <person name="Mueller R.-W."/>
            <person name="Bruemmer F."/>
            <person name="Labrenz M."/>
            <person name="Spormann A.M."/>
            <person name="Op den Camp H."/>
            <person name="Overmann J."/>
            <person name="Amann R."/>
            <person name="Jetten M.S.M."/>
            <person name="Mascher T."/>
            <person name="Medema M.H."/>
            <person name="Devos D.P."/>
            <person name="Kaster A.-K."/>
            <person name="Ovreas L."/>
            <person name="Rohde M."/>
            <person name="Galperin M.Y."/>
            <person name="Jogler C."/>
        </authorList>
    </citation>
    <scope>NUCLEOTIDE SEQUENCE [LARGE SCALE GENOMIC DNA]</scope>
    <source>
        <strain evidence="10 11">V202</strain>
    </source>
</reference>
<dbReference type="Pfam" id="PF00127">
    <property type="entry name" value="Copper-bind"/>
    <property type="match status" value="1"/>
</dbReference>
<accession>A0A517X172</accession>
<dbReference type="SUPFAM" id="SSF51658">
    <property type="entry name" value="Xylose isomerase-like"/>
    <property type="match status" value="1"/>
</dbReference>
<dbReference type="GO" id="GO:0005507">
    <property type="term" value="F:copper ion binding"/>
    <property type="evidence" value="ECO:0007669"/>
    <property type="project" value="InterPro"/>
</dbReference>
<dbReference type="Proteomes" id="UP000318384">
    <property type="component" value="Chromosome"/>
</dbReference>
<gene>
    <name evidence="10" type="ORF">V202x_46630</name>
</gene>
<dbReference type="NCBIfam" id="TIGR02603">
    <property type="entry name" value="CxxCH_TIGR02603"/>
    <property type="match status" value="1"/>
</dbReference>
<evidence type="ECO:0000256" key="1">
    <source>
        <dbReference type="ARBA" id="ARBA00022448"/>
    </source>
</evidence>
<keyword evidence="11" id="KW-1185">Reference proteome</keyword>
<proteinExistence type="predicted"/>
<dbReference type="SUPFAM" id="SSF46626">
    <property type="entry name" value="Cytochrome c"/>
    <property type="match status" value="1"/>
</dbReference>
<dbReference type="GO" id="GO:0020037">
    <property type="term" value="F:heme binding"/>
    <property type="evidence" value="ECO:0007669"/>
    <property type="project" value="InterPro"/>
</dbReference>
<keyword evidence="3 7" id="KW-0479">Metal-binding</keyword>
<organism evidence="10 11">
    <name type="scientific">Gimesia aquarii</name>
    <dbReference type="NCBI Taxonomy" id="2527964"/>
    <lineage>
        <taxon>Bacteria</taxon>
        <taxon>Pseudomonadati</taxon>
        <taxon>Planctomycetota</taxon>
        <taxon>Planctomycetia</taxon>
        <taxon>Planctomycetales</taxon>
        <taxon>Planctomycetaceae</taxon>
        <taxon>Gimesia</taxon>
    </lineage>
</organism>
<dbReference type="PANTHER" id="PTHR33546:SF1">
    <property type="entry name" value="LARGE, MULTIFUNCTIONAL SECRETED PROTEIN"/>
    <property type="match status" value="1"/>
</dbReference>
<evidence type="ECO:0000256" key="8">
    <source>
        <dbReference type="SAM" id="MobiDB-lite"/>
    </source>
</evidence>
<dbReference type="InterPro" id="IPR013320">
    <property type="entry name" value="ConA-like_dom_sf"/>
</dbReference>
<feature type="region of interest" description="Disordered" evidence="8">
    <location>
        <begin position="487"/>
        <end position="507"/>
    </location>
</feature>
<name>A0A517X172_9PLAN</name>
<dbReference type="Pfam" id="PF13385">
    <property type="entry name" value="Laminin_G_3"/>
    <property type="match status" value="1"/>
</dbReference>
<dbReference type="Gene3D" id="2.60.40.420">
    <property type="entry name" value="Cupredoxins - blue copper proteins"/>
    <property type="match status" value="1"/>
</dbReference>
<dbReference type="InterPro" id="IPR046476">
    <property type="entry name" value="DUF6797"/>
</dbReference>
<keyword evidence="4" id="KW-0249">Electron transport</keyword>
<dbReference type="InterPro" id="IPR036909">
    <property type="entry name" value="Cyt_c-like_dom_sf"/>
</dbReference>
<evidence type="ECO:0000256" key="7">
    <source>
        <dbReference type="PROSITE-ProRule" id="PRU00433"/>
    </source>
</evidence>
<evidence type="ECO:0000256" key="2">
    <source>
        <dbReference type="ARBA" id="ARBA00022617"/>
    </source>
</evidence>
<evidence type="ECO:0000313" key="11">
    <source>
        <dbReference type="Proteomes" id="UP000318384"/>
    </source>
</evidence>
<dbReference type="GO" id="GO:0009055">
    <property type="term" value="F:electron transfer activity"/>
    <property type="evidence" value="ECO:0007669"/>
    <property type="project" value="InterPro"/>
</dbReference>
<dbReference type="RefSeq" id="WP_145179067.1">
    <property type="nucleotide sequence ID" value="NZ_CP037422.1"/>
</dbReference>
<feature type="domain" description="Cytochrome c" evidence="9">
    <location>
        <begin position="526"/>
        <end position="665"/>
    </location>
</feature>
<dbReference type="InterPro" id="IPR036237">
    <property type="entry name" value="Xyl_isomerase-like_sf"/>
</dbReference>
<keyword evidence="1" id="KW-0813">Transport</keyword>
<dbReference type="Pfam" id="PF23500">
    <property type="entry name" value="DUF7133"/>
    <property type="match status" value="1"/>
</dbReference>
<dbReference type="Gene3D" id="2.60.120.200">
    <property type="match status" value="1"/>
</dbReference>
<dbReference type="InterPro" id="IPR013022">
    <property type="entry name" value="Xyl_isomerase-like_TIM-brl"/>
</dbReference>
<dbReference type="CDD" id="cd04233">
    <property type="entry name" value="Auracyanin"/>
    <property type="match status" value="1"/>
</dbReference>
<dbReference type="InterPro" id="IPR009056">
    <property type="entry name" value="Cyt_c-like_dom"/>
</dbReference>
<keyword evidence="6" id="KW-0186">Copper</keyword>
<dbReference type="PROSITE" id="PS51007">
    <property type="entry name" value="CYTC"/>
    <property type="match status" value="1"/>
</dbReference>